<feature type="active site" description="Acyl-ester intermediate" evidence="5">
    <location>
        <position position="226"/>
    </location>
</feature>
<organism evidence="7 8">
    <name type="scientific">Xylaria flabelliformis</name>
    <dbReference type="NCBI Taxonomy" id="2512241"/>
    <lineage>
        <taxon>Eukaryota</taxon>
        <taxon>Fungi</taxon>
        <taxon>Dikarya</taxon>
        <taxon>Ascomycota</taxon>
        <taxon>Pezizomycotina</taxon>
        <taxon>Sordariomycetes</taxon>
        <taxon>Xylariomycetidae</taxon>
        <taxon>Xylariales</taxon>
        <taxon>Xylariaceae</taxon>
        <taxon>Xylaria</taxon>
    </lineage>
</organism>
<dbReference type="AlphaFoldDB" id="A0A553HML4"/>
<evidence type="ECO:0000313" key="8">
    <source>
        <dbReference type="Proteomes" id="UP000319160"/>
    </source>
</evidence>
<dbReference type="EMBL" id="VFLP01000071">
    <property type="protein sequence ID" value="TRX89199.1"/>
    <property type="molecule type" value="Genomic_DNA"/>
</dbReference>
<proteinExistence type="inferred from homology"/>
<name>A0A553HML4_9PEZI</name>
<dbReference type="InterPro" id="IPR036928">
    <property type="entry name" value="AS_sf"/>
</dbReference>
<dbReference type="Proteomes" id="UP000319160">
    <property type="component" value="Unassembled WGS sequence"/>
</dbReference>
<dbReference type="OrthoDB" id="6428749at2759"/>
<dbReference type="PROSITE" id="PS00571">
    <property type="entry name" value="AMIDASES"/>
    <property type="match status" value="1"/>
</dbReference>
<sequence length="538" mass="58025">MAPQVSPSTSTKDWQRRVAEKRSICQKAIPKAWTLTKSLLDTLQGQSELSKTKTNLIALNIPRRSGILTERELEITESYNVSSLLEGLATGRFTSAEVTLAFSKRAAIAQQLGKLAGPLHGLPVSLKDTYQVRGTQATIGAVSHLDTTSSKNSALVDMLLSLGAVPYVKTNVSQLLVGVESDNNIFGRVLNPWNTVLTSGGSSGGEGALVAFRGSVLGVGTDLAGSIRIPSLCCGTYGFKPSSNRIAYEGQVMPFKEGILPIVPSAGPLANDVETLQLFMKAVIDAEPARYDATAIDVPWRSTNILRRKSLRLGLLPEDPLFPLHPPVKESIAKVVKILQSHGHEVVLLDAAECHVAEANQIAGGLLSLNNAPREIIAAGGEPALPSMSMLAEQARSIKWNFLPDLGAMDDLQKLGLLQSQRAKLAEDWRKLWVKYHLDAVISPSAQNTAVEHDTFCWPAYSAFLNLLDYPACVMPFQKASRSELPFVVKPGQAAPPYNPDVLEGAPGSIQIFTSRMRDEECLAVAGIVDECLKDSEN</sequence>
<accession>A0A553HML4</accession>
<evidence type="ECO:0000313" key="7">
    <source>
        <dbReference type="EMBL" id="TRX89199.1"/>
    </source>
</evidence>
<dbReference type="EC" id="3.5.1.4" evidence="3"/>
<evidence type="ECO:0000256" key="2">
    <source>
        <dbReference type="ARBA" id="ARBA00009199"/>
    </source>
</evidence>
<dbReference type="GO" id="GO:0004040">
    <property type="term" value="F:amidase activity"/>
    <property type="evidence" value="ECO:0007669"/>
    <property type="project" value="UniProtKB-EC"/>
</dbReference>
<evidence type="ECO:0000259" key="6">
    <source>
        <dbReference type="Pfam" id="PF01425"/>
    </source>
</evidence>
<dbReference type="PANTHER" id="PTHR46072:SF3">
    <property type="entry name" value="AMIDASE"/>
    <property type="match status" value="1"/>
</dbReference>
<protein>
    <recommendedName>
        <fullName evidence="3">amidase</fullName>
        <ecNumber evidence="3">3.5.1.4</ecNumber>
    </recommendedName>
</protein>
<feature type="active site" description="Charge relay system" evidence="5">
    <location>
        <position position="127"/>
    </location>
</feature>
<evidence type="ECO:0000256" key="3">
    <source>
        <dbReference type="ARBA" id="ARBA00012922"/>
    </source>
</evidence>
<dbReference type="Gene3D" id="3.90.1300.10">
    <property type="entry name" value="Amidase signature (AS) domain"/>
    <property type="match status" value="1"/>
</dbReference>
<feature type="domain" description="Amidase" evidence="6">
    <location>
        <begin position="98"/>
        <end position="523"/>
    </location>
</feature>
<dbReference type="PANTHER" id="PTHR46072">
    <property type="entry name" value="AMIDASE-RELATED-RELATED"/>
    <property type="match status" value="1"/>
</dbReference>
<comment type="similarity">
    <text evidence="2">Belongs to the amidase family.</text>
</comment>
<comment type="catalytic activity">
    <reaction evidence="1">
        <text>a monocarboxylic acid amide + H2O = a monocarboxylate + NH4(+)</text>
        <dbReference type="Rhea" id="RHEA:12020"/>
        <dbReference type="ChEBI" id="CHEBI:15377"/>
        <dbReference type="ChEBI" id="CHEBI:28938"/>
        <dbReference type="ChEBI" id="CHEBI:35757"/>
        <dbReference type="ChEBI" id="CHEBI:83628"/>
        <dbReference type="EC" id="3.5.1.4"/>
    </reaction>
</comment>
<keyword evidence="4" id="KW-0378">Hydrolase</keyword>
<feature type="active site" description="Charge relay system" evidence="5">
    <location>
        <position position="202"/>
    </location>
</feature>
<evidence type="ECO:0000256" key="1">
    <source>
        <dbReference type="ARBA" id="ARBA00001311"/>
    </source>
</evidence>
<dbReference type="InterPro" id="IPR020556">
    <property type="entry name" value="Amidase_CS"/>
</dbReference>
<keyword evidence="8" id="KW-1185">Reference proteome</keyword>
<dbReference type="STRING" id="2512241.A0A553HML4"/>
<dbReference type="Pfam" id="PF01425">
    <property type="entry name" value="Amidase"/>
    <property type="match status" value="1"/>
</dbReference>
<gene>
    <name evidence="7" type="ORF">FHL15_009897</name>
</gene>
<dbReference type="PIRSF" id="PIRSF001221">
    <property type="entry name" value="Amidase_fungi"/>
    <property type="match status" value="1"/>
</dbReference>
<dbReference type="SUPFAM" id="SSF75304">
    <property type="entry name" value="Amidase signature (AS) enzymes"/>
    <property type="match status" value="1"/>
</dbReference>
<dbReference type="InterPro" id="IPR023631">
    <property type="entry name" value="Amidase_dom"/>
</dbReference>
<comment type="caution">
    <text evidence="7">The sequence shown here is derived from an EMBL/GenBank/DDBJ whole genome shotgun (WGS) entry which is preliminary data.</text>
</comment>
<reference evidence="8" key="1">
    <citation type="submission" date="2019-06" db="EMBL/GenBank/DDBJ databases">
        <title>Draft genome sequence of the griseofulvin-producing fungus Xylaria cubensis strain G536.</title>
        <authorList>
            <person name="Mead M.E."/>
            <person name="Raja H.A."/>
            <person name="Steenwyk J.L."/>
            <person name="Knowles S.L."/>
            <person name="Oberlies N.H."/>
            <person name="Rokas A."/>
        </authorList>
    </citation>
    <scope>NUCLEOTIDE SEQUENCE [LARGE SCALE GENOMIC DNA]</scope>
    <source>
        <strain evidence="8">G536</strain>
    </source>
</reference>
<evidence type="ECO:0000256" key="4">
    <source>
        <dbReference type="ARBA" id="ARBA00022801"/>
    </source>
</evidence>
<evidence type="ECO:0000256" key="5">
    <source>
        <dbReference type="PIRSR" id="PIRSR001221-1"/>
    </source>
</evidence>